<evidence type="ECO:0000313" key="3">
    <source>
        <dbReference type="Proteomes" id="UP001373496"/>
    </source>
</evidence>
<organism evidence="2 3">
    <name type="scientific">Klenkia terrae</name>
    <dbReference type="NCBI Taxonomy" id="1052259"/>
    <lineage>
        <taxon>Bacteria</taxon>
        <taxon>Bacillati</taxon>
        <taxon>Actinomycetota</taxon>
        <taxon>Actinomycetes</taxon>
        <taxon>Geodermatophilales</taxon>
        <taxon>Geodermatophilaceae</taxon>
        <taxon>Klenkia</taxon>
    </lineage>
</organism>
<sequence>MTTTVIGAGIAGIAAARALSDADQPVRVLDRGRRPGGRMSGRELHGRVVDLGASYLTAAEGSEFADVVADWVARGVAREWTDTFSVAGPDGITDRKTGPMRYGAAGGMRSLVLDLARDLDVVTGRTVQHVGPGPVVDAEAVDAVVLALPDPQARRLLTPGSPTEQALDPRGWQATLAVVLGWADRRWDADLNGVFVHDHPAVEWIADDGARRGDGAAVLVAHTSAAFAAGHLAEPDAAGPGVAAAVCAMLDLPEPEWTHVHRWTFAKPAHPREEPFHLADGIGLCGDGWSAPSKVQSAWTSGHLLGRELAARAGG</sequence>
<dbReference type="Gene3D" id="3.90.660.10">
    <property type="match status" value="1"/>
</dbReference>
<accession>A0ABU8E0Q5</accession>
<comment type="caution">
    <text evidence="2">The sequence shown here is derived from an EMBL/GenBank/DDBJ whole genome shotgun (WGS) entry which is preliminary data.</text>
</comment>
<keyword evidence="3" id="KW-1185">Reference proteome</keyword>
<dbReference type="PANTHER" id="PTHR16128:SF5">
    <property type="entry name" value="FAD_NAD(P)-BINDING OXIDOREDUCTASE FAMILY PROTEIN"/>
    <property type="match status" value="1"/>
</dbReference>
<name>A0ABU8E0Q5_9ACTN</name>
<evidence type="ECO:0000259" key="1">
    <source>
        <dbReference type="Pfam" id="PF01593"/>
    </source>
</evidence>
<dbReference type="SUPFAM" id="SSF51905">
    <property type="entry name" value="FAD/NAD(P)-binding domain"/>
    <property type="match status" value="1"/>
</dbReference>
<dbReference type="InterPro" id="IPR036188">
    <property type="entry name" value="FAD/NAD-bd_sf"/>
</dbReference>
<protein>
    <submittedName>
        <fullName evidence="2">NAD(P)-binding protein</fullName>
    </submittedName>
</protein>
<dbReference type="Pfam" id="PF01593">
    <property type="entry name" value="Amino_oxidase"/>
    <property type="match status" value="1"/>
</dbReference>
<dbReference type="Proteomes" id="UP001373496">
    <property type="component" value="Unassembled WGS sequence"/>
</dbReference>
<feature type="domain" description="Amine oxidase" evidence="1">
    <location>
        <begin position="102"/>
        <end position="303"/>
    </location>
</feature>
<dbReference type="Gene3D" id="3.50.50.60">
    <property type="entry name" value="FAD/NAD(P)-binding domain"/>
    <property type="match status" value="1"/>
</dbReference>
<evidence type="ECO:0000313" key="2">
    <source>
        <dbReference type="EMBL" id="MEI4277075.1"/>
    </source>
</evidence>
<proteinExistence type="predicted"/>
<dbReference type="RefSeq" id="WP_336391656.1">
    <property type="nucleotide sequence ID" value="NZ_JBAPLV010000001.1"/>
</dbReference>
<dbReference type="Pfam" id="PF13450">
    <property type="entry name" value="NAD_binding_8"/>
    <property type="match status" value="1"/>
</dbReference>
<reference evidence="2 3" key="1">
    <citation type="submission" date="2024-03" db="EMBL/GenBank/DDBJ databases">
        <title>Draft genome sequence of Klenkia terrae.</title>
        <authorList>
            <person name="Duangmal K."/>
            <person name="Chantavorakit T."/>
        </authorList>
    </citation>
    <scope>NUCLEOTIDE SEQUENCE [LARGE SCALE GENOMIC DNA]</scope>
    <source>
        <strain evidence="2 3">JCM 17786</strain>
    </source>
</reference>
<dbReference type="PANTHER" id="PTHR16128">
    <property type="entry name" value="FAD/NAD(P)-BINDING OXIDOREDUCTASE FAMILY PROTEIN"/>
    <property type="match status" value="1"/>
</dbReference>
<dbReference type="EMBL" id="JBAPLV010000001">
    <property type="protein sequence ID" value="MEI4277075.1"/>
    <property type="molecule type" value="Genomic_DNA"/>
</dbReference>
<gene>
    <name evidence="2" type="ORF">UXQ13_01225</name>
</gene>
<dbReference type="InterPro" id="IPR002937">
    <property type="entry name" value="Amino_oxidase"/>
</dbReference>